<accession>A0A6C0RAS1</accession>
<dbReference type="Proteomes" id="UP000474630">
    <property type="component" value="Chromosome"/>
</dbReference>
<proteinExistence type="predicted"/>
<evidence type="ECO:0000313" key="1">
    <source>
        <dbReference type="EMBL" id="QIA06553.1"/>
    </source>
</evidence>
<dbReference type="KEGG" id="drc:G0Q07_01880"/>
<sequence>MKKITFYIFATLTAILLEVFVASTPKDSNLSILLADFTISSVNAQDHELKKKGEDPTGGGVTVECSSGTYGKCREIRAYDCGGLFPNYYTRCIITDDTSKSCYEYDEVEC</sequence>
<keyword evidence="2" id="KW-1185">Reference proteome</keyword>
<gene>
    <name evidence="1" type="ORF">G0Q07_01880</name>
</gene>
<dbReference type="AlphaFoldDB" id="A0A6C0RAS1"/>
<evidence type="ECO:0000313" key="2">
    <source>
        <dbReference type="Proteomes" id="UP000474630"/>
    </source>
</evidence>
<protein>
    <submittedName>
        <fullName evidence="1">Uncharacterized protein</fullName>
    </submittedName>
</protein>
<name>A0A6C0RAS1_9BACT</name>
<organism evidence="1 2">
    <name type="scientific">Draconibacterium halophilum</name>
    <dbReference type="NCBI Taxonomy" id="2706887"/>
    <lineage>
        <taxon>Bacteria</taxon>
        <taxon>Pseudomonadati</taxon>
        <taxon>Bacteroidota</taxon>
        <taxon>Bacteroidia</taxon>
        <taxon>Marinilabiliales</taxon>
        <taxon>Prolixibacteraceae</taxon>
        <taxon>Draconibacterium</taxon>
    </lineage>
</organism>
<dbReference type="EMBL" id="CP048409">
    <property type="protein sequence ID" value="QIA06553.1"/>
    <property type="molecule type" value="Genomic_DNA"/>
</dbReference>
<reference evidence="1 2" key="1">
    <citation type="submission" date="2020-02" db="EMBL/GenBank/DDBJ databases">
        <title>Genome sequencing for Draconibacterium sp. strain M1.</title>
        <authorList>
            <person name="Park S.-J."/>
        </authorList>
    </citation>
    <scope>NUCLEOTIDE SEQUENCE [LARGE SCALE GENOMIC DNA]</scope>
    <source>
        <strain evidence="1 2">M1</strain>
    </source>
</reference>
<dbReference type="RefSeq" id="WP_163344485.1">
    <property type="nucleotide sequence ID" value="NZ_CP048409.1"/>
</dbReference>